<dbReference type="AlphaFoldDB" id="A0A1J1I0W9"/>
<sequence>MKLDSKCNSKPHRKHSQHVSRGQTMQLSACNRIPRDNIGVRLNTLIESGKEFSSTSTKKTFNKIIFNVLRRLFTMRYQCNVHA</sequence>
<protein>
    <submittedName>
        <fullName evidence="2">CLUMA_CG005605, isoform A</fullName>
    </submittedName>
</protein>
<feature type="region of interest" description="Disordered" evidence="1">
    <location>
        <begin position="1"/>
        <end position="24"/>
    </location>
</feature>
<dbReference type="EMBL" id="CVRI01000022">
    <property type="protein sequence ID" value="CRK92025.1"/>
    <property type="molecule type" value="Genomic_DNA"/>
</dbReference>
<organism evidence="2 3">
    <name type="scientific">Clunio marinus</name>
    <dbReference type="NCBI Taxonomy" id="568069"/>
    <lineage>
        <taxon>Eukaryota</taxon>
        <taxon>Metazoa</taxon>
        <taxon>Ecdysozoa</taxon>
        <taxon>Arthropoda</taxon>
        <taxon>Hexapoda</taxon>
        <taxon>Insecta</taxon>
        <taxon>Pterygota</taxon>
        <taxon>Neoptera</taxon>
        <taxon>Endopterygota</taxon>
        <taxon>Diptera</taxon>
        <taxon>Nematocera</taxon>
        <taxon>Chironomoidea</taxon>
        <taxon>Chironomidae</taxon>
        <taxon>Clunio</taxon>
    </lineage>
</organism>
<feature type="compositionally biased region" description="Basic residues" evidence="1">
    <location>
        <begin position="9"/>
        <end position="18"/>
    </location>
</feature>
<evidence type="ECO:0000256" key="1">
    <source>
        <dbReference type="SAM" id="MobiDB-lite"/>
    </source>
</evidence>
<name>A0A1J1I0W9_9DIPT</name>
<reference evidence="2 3" key="1">
    <citation type="submission" date="2015-04" db="EMBL/GenBank/DDBJ databases">
        <authorList>
            <person name="Syromyatnikov M.Y."/>
            <person name="Popov V.N."/>
        </authorList>
    </citation>
    <scope>NUCLEOTIDE SEQUENCE [LARGE SCALE GENOMIC DNA]</scope>
</reference>
<evidence type="ECO:0000313" key="2">
    <source>
        <dbReference type="EMBL" id="CRK92025.1"/>
    </source>
</evidence>
<proteinExistence type="predicted"/>
<dbReference type="Proteomes" id="UP000183832">
    <property type="component" value="Unassembled WGS sequence"/>
</dbReference>
<accession>A0A1J1I0W9</accession>
<gene>
    <name evidence="2" type="ORF">CLUMA_CG005605</name>
</gene>
<evidence type="ECO:0000313" key="3">
    <source>
        <dbReference type="Proteomes" id="UP000183832"/>
    </source>
</evidence>
<keyword evidence="3" id="KW-1185">Reference proteome</keyword>